<keyword evidence="1" id="KW-0238">DNA-binding</keyword>
<comment type="caution">
    <text evidence="1">The sequence shown here is derived from an EMBL/GenBank/DDBJ whole genome shotgun (WGS) entry which is preliminary data.</text>
</comment>
<protein>
    <submittedName>
        <fullName evidence="1">Homeodomain super</fullName>
    </submittedName>
</protein>
<proteinExistence type="predicted"/>
<name>A0ACB8V5S2_9EURO</name>
<keyword evidence="1" id="KW-0371">Homeobox</keyword>
<gene>
    <name evidence="1" type="primary">CUP9</name>
    <name evidence="1" type="ORF">LOY88_000016</name>
</gene>
<accession>A0ACB8V5S2</accession>
<sequence>MAVSFSGHASGHTPKLPSFRELLPDYLHDEIDSASYNPHSGSQHGGRLPPVSRQDMASKRASVSRQSSGSTSRDVDFDRLPSRPSSYIEGQSRYHTHHLPQENPYYDNRVPLTPTSRTRGLDSSDPSNYLPPLRSYESVAPPLSSPSTRHDARNYARGYDAERVGYTPSRPSTLATTVAGYPAYSSPVHASYPGHYGSGGGGDYEPASHPGAYMDAKSTKYDDAGDAKSKKRRGNLPKPTTDILRAWFYEHLDHPYPSEQDKQMFMTRTGLTISQISNWFINARRRHLPALRNQGRISESERPRPSSSLSEDDPDYDTSPSRR</sequence>
<evidence type="ECO:0000313" key="1">
    <source>
        <dbReference type="EMBL" id="KAI2393418.1"/>
    </source>
</evidence>
<reference evidence="1" key="1">
    <citation type="journal article" date="2022" name="bioRxiv">
        <title>Population genetic analysis of Ophidiomyces ophidiicola, the causative agent of snake fungal disease, indicates recent introductions to the USA.</title>
        <authorList>
            <person name="Ladner J.T."/>
            <person name="Palmer J.M."/>
            <person name="Ettinger C.L."/>
            <person name="Stajich J.E."/>
            <person name="Farrell T.M."/>
            <person name="Glorioso B.M."/>
            <person name="Lawson B."/>
            <person name="Price S.J."/>
            <person name="Stengle A.G."/>
            <person name="Grear D.A."/>
            <person name="Lorch J.M."/>
        </authorList>
    </citation>
    <scope>NUCLEOTIDE SEQUENCE</scope>
    <source>
        <strain evidence="1">NWHC 24266-5</strain>
    </source>
</reference>
<organism evidence="1">
    <name type="scientific">Ophidiomyces ophidiicola</name>
    <dbReference type="NCBI Taxonomy" id="1387563"/>
    <lineage>
        <taxon>Eukaryota</taxon>
        <taxon>Fungi</taxon>
        <taxon>Dikarya</taxon>
        <taxon>Ascomycota</taxon>
        <taxon>Pezizomycotina</taxon>
        <taxon>Eurotiomycetes</taxon>
        <taxon>Eurotiomycetidae</taxon>
        <taxon>Onygenales</taxon>
        <taxon>Onygenaceae</taxon>
        <taxon>Ophidiomyces</taxon>
    </lineage>
</organism>
<dbReference type="EMBL" id="JALBCA010000002">
    <property type="protein sequence ID" value="KAI2393418.1"/>
    <property type="molecule type" value="Genomic_DNA"/>
</dbReference>